<dbReference type="Gene3D" id="3.50.50.100">
    <property type="match status" value="1"/>
</dbReference>
<dbReference type="NCBIfam" id="TIGR03169">
    <property type="entry name" value="Nterm_to_SelD"/>
    <property type="match status" value="1"/>
</dbReference>
<dbReference type="GO" id="GO:0003955">
    <property type="term" value="F:NAD(P)H dehydrogenase (quinone) activity"/>
    <property type="evidence" value="ECO:0007669"/>
    <property type="project" value="TreeGrafter"/>
</dbReference>
<dbReference type="EMBL" id="CAICTM010000698">
    <property type="protein sequence ID" value="CAB9515203.1"/>
    <property type="molecule type" value="Genomic_DNA"/>
</dbReference>
<evidence type="ECO:0000256" key="1">
    <source>
        <dbReference type="ARBA" id="ARBA00001974"/>
    </source>
</evidence>
<feature type="domain" description="FAD/NAD(P)-binding" evidence="5">
    <location>
        <begin position="10"/>
        <end position="349"/>
    </location>
</feature>
<keyword evidence="3" id="KW-0274">FAD</keyword>
<accession>A0A9N8HLS2</accession>
<evidence type="ECO:0000259" key="5">
    <source>
        <dbReference type="Pfam" id="PF07992"/>
    </source>
</evidence>
<reference evidence="6" key="1">
    <citation type="submission" date="2020-06" db="EMBL/GenBank/DDBJ databases">
        <authorList>
            <consortium name="Plant Systems Biology data submission"/>
        </authorList>
    </citation>
    <scope>NUCLEOTIDE SEQUENCE</scope>
    <source>
        <strain evidence="6">D6</strain>
    </source>
</reference>
<dbReference type="GO" id="GO:0019646">
    <property type="term" value="P:aerobic electron transport chain"/>
    <property type="evidence" value="ECO:0007669"/>
    <property type="project" value="TreeGrafter"/>
</dbReference>
<evidence type="ECO:0000256" key="2">
    <source>
        <dbReference type="ARBA" id="ARBA00022630"/>
    </source>
</evidence>
<sequence length="542" mass="60291">MNKLPPTQMDLVLVGGGHSHVHVLKMLGMPHYRTWAMSHGVQTTLIARDLHTPYSGMLPGFVAGHYTYDEIHLDLVQLCRFSNTRLIHAAAKEITYNHDNATDSSSGGMVYCDDGRPPIRFDALSIDVGITPSTVGMTAATVDSIIPVKPIANFCRYYQDLQNSLLAKYNPQKNCTIVAPSSQQHNNKHVIAVIGGGAGGVELALSMDHACRRGLATNSQIHVVIVTRGTSLLAQHNRTVQRIFQRILRERRIDVYYQAEVVGVEPIDNKQKKLVLSEHSQQFYNTPILVHDILWCTQASAARWLSEATPFSTTSHGNFIQVHSTYESISHKGVFACGDCAEMVEHLRPKAGVFAVRAGPPLLENLKRYLSNETLRRHVPQRDFLGIISTGDKYGVASKGWWFALEGRFLWTVKDYIDRTWMDKYTKLPNLQEMMSKMAPIHNNNNNNPRKRRKLQQNVAAIKGQEVADNVLFAADPMRCGGCGAKVGTTTVSRVLAAVHKRQIQRAASNNHHLLPPPPIDHDDAAIMPLPQKGGDCRRACP</sequence>
<dbReference type="SUPFAM" id="SSF51905">
    <property type="entry name" value="FAD/NAD(P)-binding domain"/>
    <property type="match status" value="2"/>
</dbReference>
<dbReference type="InterPro" id="IPR051169">
    <property type="entry name" value="NADH-Q_oxidoreductase"/>
</dbReference>
<evidence type="ECO:0000313" key="6">
    <source>
        <dbReference type="EMBL" id="CAB9515203.1"/>
    </source>
</evidence>
<evidence type="ECO:0000256" key="3">
    <source>
        <dbReference type="ARBA" id="ARBA00022827"/>
    </source>
</evidence>
<organism evidence="6 7">
    <name type="scientific">Seminavis robusta</name>
    <dbReference type="NCBI Taxonomy" id="568900"/>
    <lineage>
        <taxon>Eukaryota</taxon>
        <taxon>Sar</taxon>
        <taxon>Stramenopiles</taxon>
        <taxon>Ochrophyta</taxon>
        <taxon>Bacillariophyta</taxon>
        <taxon>Bacillariophyceae</taxon>
        <taxon>Bacillariophycidae</taxon>
        <taxon>Naviculales</taxon>
        <taxon>Naviculaceae</taxon>
        <taxon>Seminavis</taxon>
    </lineage>
</organism>
<dbReference type="InterPro" id="IPR023753">
    <property type="entry name" value="FAD/NAD-binding_dom"/>
</dbReference>
<keyword evidence="2" id="KW-0285">Flavoprotein</keyword>
<keyword evidence="7" id="KW-1185">Reference proteome</keyword>
<gene>
    <name evidence="6" type="ORF">SEMRO_699_G189470.1</name>
</gene>
<dbReference type="PANTHER" id="PTHR42913:SF9">
    <property type="entry name" value="SLR1591 PROTEIN"/>
    <property type="match status" value="1"/>
</dbReference>
<dbReference type="Proteomes" id="UP001153069">
    <property type="component" value="Unassembled WGS sequence"/>
</dbReference>
<evidence type="ECO:0000313" key="7">
    <source>
        <dbReference type="Proteomes" id="UP001153069"/>
    </source>
</evidence>
<name>A0A9N8HLS2_9STRA</name>
<proteinExistence type="predicted"/>
<evidence type="ECO:0000256" key="4">
    <source>
        <dbReference type="ARBA" id="ARBA00023002"/>
    </source>
</evidence>
<dbReference type="Pfam" id="PF07992">
    <property type="entry name" value="Pyr_redox_2"/>
    <property type="match status" value="1"/>
</dbReference>
<protein>
    <submittedName>
        <fullName evidence="6">Selenophosphate synthetase</fullName>
    </submittedName>
</protein>
<dbReference type="InterPro" id="IPR036188">
    <property type="entry name" value="FAD/NAD-bd_sf"/>
</dbReference>
<comment type="caution">
    <text evidence="6">The sequence shown here is derived from an EMBL/GenBank/DDBJ whole genome shotgun (WGS) entry which is preliminary data.</text>
</comment>
<dbReference type="PANTHER" id="PTHR42913">
    <property type="entry name" value="APOPTOSIS-INDUCING FACTOR 1"/>
    <property type="match status" value="1"/>
</dbReference>
<dbReference type="InterPro" id="IPR017584">
    <property type="entry name" value="Pyridine_nucleo_diS_OxRdtase_N"/>
</dbReference>
<dbReference type="OrthoDB" id="409395at2759"/>
<keyword evidence="4" id="KW-0560">Oxidoreductase</keyword>
<comment type="cofactor">
    <cofactor evidence="1">
        <name>FAD</name>
        <dbReference type="ChEBI" id="CHEBI:57692"/>
    </cofactor>
</comment>
<dbReference type="AlphaFoldDB" id="A0A9N8HLS2"/>